<organism evidence="1 2">
    <name type="scientific">Hibiscus sabdariffa</name>
    <name type="common">roselle</name>
    <dbReference type="NCBI Taxonomy" id="183260"/>
    <lineage>
        <taxon>Eukaryota</taxon>
        <taxon>Viridiplantae</taxon>
        <taxon>Streptophyta</taxon>
        <taxon>Embryophyta</taxon>
        <taxon>Tracheophyta</taxon>
        <taxon>Spermatophyta</taxon>
        <taxon>Magnoliopsida</taxon>
        <taxon>eudicotyledons</taxon>
        <taxon>Gunneridae</taxon>
        <taxon>Pentapetalae</taxon>
        <taxon>rosids</taxon>
        <taxon>malvids</taxon>
        <taxon>Malvales</taxon>
        <taxon>Malvaceae</taxon>
        <taxon>Malvoideae</taxon>
        <taxon>Hibiscus</taxon>
    </lineage>
</organism>
<name>A0ABR2SWA4_9ROSI</name>
<sequence>MRFKAIYWETALIRLDRNDYCYSECNQSSGGTMGECICHLRWGFLFFLRWSHAPPAKLNNSNTWNLEVTD</sequence>
<evidence type="ECO:0000313" key="2">
    <source>
        <dbReference type="Proteomes" id="UP001396334"/>
    </source>
</evidence>
<keyword evidence="2" id="KW-1185">Reference proteome</keyword>
<reference evidence="1 2" key="1">
    <citation type="journal article" date="2024" name="G3 (Bethesda)">
        <title>Genome assembly of Hibiscus sabdariffa L. provides insights into metabolisms of medicinal natural products.</title>
        <authorList>
            <person name="Kim T."/>
        </authorList>
    </citation>
    <scope>NUCLEOTIDE SEQUENCE [LARGE SCALE GENOMIC DNA]</scope>
    <source>
        <strain evidence="1">TK-2024</strain>
        <tissue evidence="1">Old leaves</tissue>
    </source>
</reference>
<comment type="caution">
    <text evidence="1">The sequence shown here is derived from an EMBL/GenBank/DDBJ whole genome shotgun (WGS) entry which is preliminary data.</text>
</comment>
<protein>
    <submittedName>
        <fullName evidence="1">Uncharacterized protein</fullName>
    </submittedName>
</protein>
<proteinExistence type="predicted"/>
<evidence type="ECO:0000313" key="1">
    <source>
        <dbReference type="EMBL" id="KAK9029536.1"/>
    </source>
</evidence>
<dbReference type="EMBL" id="JBBPBN010000011">
    <property type="protein sequence ID" value="KAK9029536.1"/>
    <property type="molecule type" value="Genomic_DNA"/>
</dbReference>
<accession>A0ABR2SWA4</accession>
<gene>
    <name evidence="1" type="ORF">V6N11_026649</name>
</gene>
<dbReference type="Proteomes" id="UP001396334">
    <property type="component" value="Unassembled WGS sequence"/>
</dbReference>